<name>A0A2T6AZD4_9BACL</name>
<keyword evidence="1" id="KW-0732">Signal</keyword>
<dbReference type="AlphaFoldDB" id="A0A2T6AZD4"/>
<keyword evidence="3" id="KW-1185">Reference proteome</keyword>
<sequence>MKCCAKLLVSLLLMMGLSGCVSQWEAREAAEKYYSGMVEQDYDRAFSQLLLFKEYVDQPGEVSKKEAKDFFYKKMDYLESQDDRIMDFKIKGTYKHEPHLPQTQVTALVTVHKGKDKRTYRETLQVTENGLFIDHSDDKMNIYRDGEMAVDIPSE</sequence>
<comment type="caution">
    <text evidence="2">The sequence shown here is derived from an EMBL/GenBank/DDBJ whole genome shotgun (WGS) entry which is preliminary data.</text>
</comment>
<dbReference type="PROSITE" id="PS51257">
    <property type="entry name" value="PROKAR_LIPOPROTEIN"/>
    <property type="match status" value="1"/>
</dbReference>
<dbReference type="Proteomes" id="UP000244240">
    <property type="component" value="Unassembled WGS sequence"/>
</dbReference>
<dbReference type="OrthoDB" id="2968547at2"/>
<gene>
    <name evidence="2" type="ORF">C8P63_14215</name>
</gene>
<proteinExistence type="predicted"/>
<reference evidence="2 3" key="1">
    <citation type="submission" date="2018-04" db="EMBL/GenBank/DDBJ databases">
        <title>Genomic Encyclopedia of Archaeal and Bacterial Type Strains, Phase II (KMG-II): from individual species to whole genera.</title>
        <authorList>
            <person name="Goeker M."/>
        </authorList>
    </citation>
    <scope>NUCLEOTIDE SEQUENCE [LARGE SCALE GENOMIC DNA]</scope>
    <source>
        <strain evidence="2 3">DSM 45787</strain>
    </source>
</reference>
<evidence type="ECO:0000313" key="2">
    <source>
        <dbReference type="EMBL" id="PTX49158.1"/>
    </source>
</evidence>
<evidence type="ECO:0000313" key="3">
    <source>
        <dbReference type="Proteomes" id="UP000244240"/>
    </source>
</evidence>
<feature type="chain" id="PRO_5039582562" evidence="1">
    <location>
        <begin position="27"/>
        <end position="155"/>
    </location>
</feature>
<evidence type="ECO:0000256" key="1">
    <source>
        <dbReference type="SAM" id="SignalP"/>
    </source>
</evidence>
<feature type="signal peptide" evidence="1">
    <location>
        <begin position="1"/>
        <end position="26"/>
    </location>
</feature>
<accession>A0A2T6AZD4</accession>
<dbReference type="RefSeq" id="WP_108026563.1">
    <property type="nucleotide sequence ID" value="NZ_QBKR01000042.1"/>
</dbReference>
<protein>
    <submittedName>
        <fullName evidence="2">Uncharacterized protein</fullName>
    </submittedName>
</protein>
<organism evidence="2 3">
    <name type="scientific">Melghirimyces profundicolus</name>
    <dbReference type="NCBI Taxonomy" id="1242148"/>
    <lineage>
        <taxon>Bacteria</taxon>
        <taxon>Bacillati</taxon>
        <taxon>Bacillota</taxon>
        <taxon>Bacilli</taxon>
        <taxon>Bacillales</taxon>
        <taxon>Thermoactinomycetaceae</taxon>
        <taxon>Melghirimyces</taxon>
    </lineage>
</organism>
<dbReference type="EMBL" id="QBKR01000042">
    <property type="protein sequence ID" value="PTX49158.1"/>
    <property type="molecule type" value="Genomic_DNA"/>
</dbReference>